<dbReference type="InterPro" id="IPR025426">
    <property type="entry name" value="DUF4305"/>
</dbReference>
<dbReference type="RefSeq" id="WP_343753951.1">
    <property type="nucleotide sequence ID" value="NZ_BAAACW010000039.1"/>
</dbReference>
<dbReference type="Proteomes" id="UP001501166">
    <property type="component" value="Unassembled WGS sequence"/>
</dbReference>
<feature type="transmembrane region" description="Helical" evidence="1">
    <location>
        <begin position="12"/>
        <end position="44"/>
    </location>
</feature>
<gene>
    <name evidence="2" type="ORF">GCM10008932_06450</name>
</gene>
<keyword evidence="1" id="KW-1133">Transmembrane helix</keyword>
<organism evidence="2 3">
    <name type="scientific">Alkalibacterium iburiense</name>
    <dbReference type="NCBI Taxonomy" id="290589"/>
    <lineage>
        <taxon>Bacteria</taxon>
        <taxon>Bacillati</taxon>
        <taxon>Bacillota</taxon>
        <taxon>Bacilli</taxon>
        <taxon>Lactobacillales</taxon>
        <taxon>Carnobacteriaceae</taxon>
        <taxon>Alkalibacterium</taxon>
    </lineage>
</organism>
<dbReference type="Pfam" id="PF14146">
    <property type="entry name" value="DUF4305"/>
    <property type="match status" value="1"/>
</dbReference>
<keyword evidence="1" id="KW-0472">Membrane</keyword>
<comment type="caution">
    <text evidence="2">The sequence shown here is derived from an EMBL/GenBank/DDBJ whole genome shotgun (WGS) entry which is preliminary data.</text>
</comment>
<sequence length="68" mass="8080">MTEKQIKFQIGFKYVFFLLFLYFTIDSVGSSGWSLFSILFALIATRDFVQGTRLAEVYYRIKKHQKKN</sequence>
<evidence type="ECO:0008006" key="4">
    <source>
        <dbReference type="Google" id="ProtNLM"/>
    </source>
</evidence>
<accession>A0ABN0X725</accession>
<evidence type="ECO:0000313" key="2">
    <source>
        <dbReference type="EMBL" id="GAA0356186.1"/>
    </source>
</evidence>
<keyword evidence="3" id="KW-1185">Reference proteome</keyword>
<evidence type="ECO:0000256" key="1">
    <source>
        <dbReference type="SAM" id="Phobius"/>
    </source>
</evidence>
<name>A0ABN0X725_9LACT</name>
<evidence type="ECO:0000313" key="3">
    <source>
        <dbReference type="Proteomes" id="UP001501166"/>
    </source>
</evidence>
<keyword evidence="1" id="KW-0812">Transmembrane</keyword>
<protein>
    <recommendedName>
        <fullName evidence="4">DUF4305 domain-containing protein</fullName>
    </recommendedName>
</protein>
<dbReference type="EMBL" id="BAAACW010000039">
    <property type="protein sequence ID" value="GAA0356186.1"/>
    <property type="molecule type" value="Genomic_DNA"/>
</dbReference>
<proteinExistence type="predicted"/>
<reference evidence="2 3" key="1">
    <citation type="journal article" date="2019" name="Int. J. Syst. Evol. Microbiol.">
        <title>The Global Catalogue of Microorganisms (GCM) 10K type strain sequencing project: providing services to taxonomists for standard genome sequencing and annotation.</title>
        <authorList>
            <consortium name="The Broad Institute Genomics Platform"/>
            <consortium name="The Broad Institute Genome Sequencing Center for Infectious Disease"/>
            <person name="Wu L."/>
            <person name="Ma J."/>
        </authorList>
    </citation>
    <scope>NUCLEOTIDE SEQUENCE [LARGE SCALE GENOMIC DNA]</scope>
    <source>
        <strain evidence="2 3">JCM 12662</strain>
    </source>
</reference>